<accession>A0A7D5HUK9</accession>
<protein>
    <submittedName>
        <fullName evidence="2">BacI</fullName>
    </submittedName>
</protein>
<dbReference type="AlphaFoldDB" id="A0A7D5HUK9"/>
<dbReference type="EMBL" id="MT588114">
    <property type="protein sequence ID" value="QLA09667.1"/>
    <property type="molecule type" value="Genomic_DNA"/>
</dbReference>
<proteinExistence type="predicted"/>
<sequence length="60" mass="7201">MKIINYLFLAILFIFQIHQILKHRYAYKNTQKKYHKNMVIVFSIILVLTSISIIATYLNI</sequence>
<evidence type="ECO:0000256" key="1">
    <source>
        <dbReference type="SAM" id="Phobius"/>
    </source>
</evidence>
<feature type="transmembrane region" description="Helical" evidence="1">
    <location>
        <begin position="38"/>
        <end position="58"/>
    </location>
</feature>
<reference evidence="2" key="1">
    <citation type="submission" date="2020-06" db="EMBL/GenBank/DDBJ databases">
        <title>Identification and characterization of a novel circular bacteriocin, bacicyclicin XIN-1 from Bacillus xiangshan Xin1.</title>
        <authorList>
            <person name="Xin B."/>
        </authorList>
    </citation>
    <scope>NUCLEOTIDE SEQUENCE</scope>
    <source>
        <strain evidence="2">Xin1</strain>
    </source>
</reference>
<name>A0A7D5HUK9_9BACI</name>
<keyword evidence="1" id="KW-1133">Transmembrane helix</keyword>
<organism evidence="2">
    <name type="scientific">Bacillus sp. Xin1</name>
    <dbReference type="NCBI Taxonomy" id="2740676"/>
    <lineage>
        <taxon>Bacteria</taxon>
        <taxon>Bacillati</taxon>
        <taxon>Bacillota</taxon>
        <taxon>Bacilli</taxon>
        <taxon>Bacillales</taxon>
        <taxon>Bacillaceae</taxon>
        <taxon>Bacillus</taxon>
    </lineage>
</organism>
<gene>
    <name evidence="2" type="primary">bacI</name>
</gene>
<keyword evidence="1" id="KW-0472">Membrane</keyword>
<keyword evidence="1" id="KW-0812">Transmembrane</keyword>
<evidence type="ECO:0000313" key="2">
    <source>
        <dbReference type="EMBL" id="QLA09667.1"/>
    </source>
</evidence>